<dbReference type="RefSeq" id="WP_192039952.1">
    <property type="nucleotide sequence ID" value="NZ_JACYWE010000008.1"/>
</dbReference>
<keyword evidence="1" id="KW-1133">Transmembrane helix</keyword>
<dbReference type="EMBL" id="JACYWE010000008">
    <property type="protein sequence ID" value="MBD8507499.1"/>
    <property type="molecule type" value="Genomic_DNA"/>
</dbReference>
<dbReference type="Proteomes" id="UP000642993">
    <property type="component" value="Unassembled WGS sequence"/>
</dbReference>
<gene>
    <name evidence="2" type="ORF">HT102_13505</name>
</gene>
<proteinExistence type="predicted"/>
<feature type="transmembrane region" description="Helical" evidence="1">
    <location>
        <begin position="95"/>
        <end position="117"/>
    </location>
</feature>
<evidence type="ECO:0000256" key="1">
    <source>
        <dbReference type="SAM" id="Phobius"/>
    </source>
</evidence>
<dbReference type="InterPro" id="IPR021414">
    <property type="entry name" value="DUF3054"/>
</dbReference>
<reference evidence="2" key="1">
    <citation type="submission" date="2020-09" db="EMBL/GenBank/DDBJ databases">
        <title>Hoyosella lacisalsi sp. nov., a halotolerant actinobacterium isolated from soil of Lake Gudzhirganskoe.</title>
        <authorList>
            <person name="Yang Q."/>
            <person name="Guo P.Y."/>
            <person name="Liu S.W."/>
            <person name="Li F.N."/>
            <person name="Sun C.H."/>
        </authorList>
    </citation>
    <scope>NUCLEOTIDE SEQUENCE</scope>
    <source>
        <strain evidence="2">G463</strain>
    </source>
</reference>
<feature type="transmembrane region" description="Helical" evidence="1">
    <location>
        <begin position="7"/>
        <end position="29"/>
    </location>
</feature>
<protein>
    <submittedName>
        <fullName evidence="2">DUF3054 domain-containing protein</fullName>
    </submittedName>
</protein>
<dbReference type="AlphaFoldDB" id="A0A927PMZ4"/>
<dbReference type="Pfam" id="PF11255">
    <property type="entry name" value="DUF3054"/>
    <property type="match status" value="1"/>
</dbReference>
<keyword evidence="1" id="KW-0812">Transmembrane</keyword>
<evidence type="ECO:0000313" key="3">
    <source>
        <dbReference type="Proteomes" id="UP000642993"/>
    </source>
</evidence>
<accession>A0A927PMZ4</accession>
<evidence type="ECO:0000313" key="2">
    <source>
        <dbReference type="EMBL" id="MBD8507499.1"/>
    </source>
</evidence>
<keyword evidence="1" id="KW-0472">Membrane</keyword>
<keyword evidence="3" id="KW-1185">Reference proteome</keyword>
<name>A0A927PMZ4_9ACTN</name>
<feature type="transmembrane region" description="Helical" evidence="1">
    <location>
        <begin position="41"/>
        <end position="61"/>
    </location>
</feature>
<sequence length="133" mass="13955">MHSPRVVTAAIVVDVVAILAFATAGRITHGEVATPGGVLETAWPFLLGLGAGWVTVLRALDSAEVTKVFPAGVAVWAWTMLGGVILRLLTATGIAWPFVLTAAIITAGLLLGWRLIARIFLRLRPGRAPRPAA</sequence>
<comment type="caution">
    <text evidence="2">The sequence shown here is derived from an EMBL/GenBank/DDBJ whole genome shotgun (WGS) entry which is preliminary data.</text>
</comment>
<organism evidence="2 3">
    <name type="scientific">Lolliginicoccus lacisalsi</name>
    <dbReference type="NCBI Taxonomy" id="2742202"/>
    <lineage>
        <taxon>Bacteria</taxon>
        <taxon>Bacillati</taxon>
        <taxon>Actinomycetota</taxon>
        <taxon>Actinomycetes</taxon>
        <taxon>Mycobacteriales</taxon>
        <taxon>Hoyosellaceae</taxon>
        <taxon>Lolliginicoccus</taxon>
    </lineage>
</organism>
<feature type="transmembrane region" description="Helical" evidence="1">
    <location>
        <begin position="68"/>
        <end position="89"/>
    </location>
</feature>